<organism evidence="2 3">
    <name type="scientific">Clostridium diolis</name>
    <dbReference type="NCBI Taxonomy" id="223919"/>
    <lineage>
        <taxon>Bacteria</taxon>
        <taxon>Bacillati</taxon>
        <taxon>Bacillota</taxon>
        <taxon>Clostridia</taxon>
        <taxon>Eubacteriales</taxon>
        <taxon>Clostridiaceae</taxon>
        <taxon>Clostridium</taxon>
    </lineage>
</organism>
<proteinExistence type="predicted"/>
<keyword evidence="1" id="KW-0175">Coiled coil</keyword>
<comment type="caution">
    <text evidence="2">The sequence shown here is derived from an EMBL/GenBank/DDBJ whole genome shotgun (WGS) entry which is preliminary data.</text>
</comment>
<evidence type="ECO:0008006" key="4">
    <source>
        <dbReference type="Google" id="ProtNLM"/>
    </source>
</evidence>
<feature type="coiled-coil region" evidence="1">
    <location>
        <begin position="169"/>
        <end position="203"/>
    </location>
</feature>
<evidence type="ECO:0000313" key="3">
    <source>
        <dbReference type="Proteomes" id="UP000325212"/>
    </source>
</evidence>
<protein>
    <recommendedName>
        <fullName evidence="4">AAA family ATPase</fullName>
    </recommendedName>
</protein>
<sequence>MIIKEIYIGDSKEAYIFKDFEPGFNIIFSSDNNKGKTIVIQSIAYCLGNIPVFPTTFEYENYYYVLVIEQDGKEFKICRKEKNILISRNNEILLFDNISEFKRFWNNEIEKIPIIHKNGMTKISDPELFVQMFFVGQDKKQTHDIINKGYYRKEDYYNMIFSICGIGDEASSKSEVESAKNEMSKLKTEKQWLLKENKILKKRGKVTELLGATNDRIALEGILNEADAIKDVILSLKKERNKAIARKNKNEAVLKELRSLNRNMKSGEVICMDCGSNHIVYESADAEFSFDVSTTEMRGQILKAIEERITVYSEEIERFTSEINKQQEAFDKCLIVDENITLDLLLVAKHEMDGAKNADQRLIDIERQLKQMEEKLDVKIAISDDIEKKRDNILKAILQKMNEFYKEIDQSEDRKYVDIFTKKDKVFSGSEGTEFHLAKMYALQKVLEHKYPIIIDSFRAEDLSTDREDRVIEKFKEINNQLIFTTTLKNEEYGKYEGIDVHAIDFSGHETYHILSNSYVEEFLIKLREMSINI</sequence>
<name>A0AAV3VYZ2_9CLOT</name>
<dbReference type="Proteomes" id="UP000325212">
    <property type="component" value="Unassembled WGS sequence"/>
</dbReference>
<gene>
    <name evidence="2" type="ORF">CDIOL_21710</name>
</gene>
<feature type="coiled-coil region" evidence="1">
    <location>
        <begin position="302"/>
        <end position="329"/>
    </location>
</feature>
<dbReference type="EMBL" id="BJLA01000006">
    <property type="protein sequence ID" value="GEA31248.1"/>
    <property type="molecule type" value="Genomic_DNA"/>
</dbReference>
<accession>A0AAV3VYZ2</accession>
<dbReference type="AlphaFoldDB" id="A0AAV3VYZ2"/>
<feature type="coiled-coil region" evidence="1">
    <location>
        <begin position="355"/>
        <end position="414"/>
    </location>
</feature>
<keyword evidence="3" id="KW-1185">Reference proteome</keyword>
<reference evidence="2 3" key="1">
    <citation type="submission" date="2019-06" db="EMBL/GenBank/DDBJ databases">
        <title>Draft genome sequence of Clostridium diolis DSM 15410.</title>
        <authorList>
            <person name="Kobayashi H."/>
            <person name="Tanizawa Y."/>
            <person name="Tohno M."/>
        </authorList>
    </citation>
    <scope>NUCLEOTIDE SEQUENCE [LARGE SCALE GENOMIC DNA]</scope>
    <source>
        <strain evidence="2 3">DSM 15410</strain>
    </source>
</reference>
<dbReference type="RefSeq" id="WP_039768661.1">
    <property type="nucleotide sequence ID" value="NZ_BJLA01000006.1"/>
</dbReference>
<evidence type="ECO:0000313" key="2">
    <source>
        <dbReference type="EMBL" id="GEA31248.1"/>
    </source>
</evidence>
<evidence type="ECO:0000256" key="1">
    <source>
        <dbReference type="SAM" id="Coils"/>
    </source>
</evidence>